<reference evidence="3" key="1">
    <citation type="journal article" date="2020" name="Stud. Mycol.">
        <title>101 Dothideomycetes genomes: a test case for predicting lifestyles and emergence of pathogens.</title>
        <authorList>
            <person name="Haridas S."/>
            <person name="Albert R."/>
            <person name="Binder M."/>
            <person name="Bloem J."/>
            <person name="Labutti K."/>
            <person name="Salamov A."/>
            <person name="Andreopoulos B."/>
            <person name="Baker S."/>
            <person name="Barry K."/>
            <person name="Bills G."/>
            <person name="Bluhm B."/>
            <person name="Cannon C."/>
            <person name="Castanera R."/>
            <person name="Culley D."/>
            <person name="Daum C."/>
            <person name="Ezra D."/>
            <person name="Gonzalez J."/>
            <person name="Henrissat B."/>
            <person name="Kuo A."/>
            <person name="Liang C."/>
            <person name="Lipzen A."/>
            <person name="Lutzoni F."/>
            <person name="Magnuson J."/>
            <person name="Mondo S."/>
            <person name="Nolan M."/>
            <person name="Ohm R."/>
            <person name="Pangilinan J."/>
            <person name="Park H.-J."/>
            <person name="Ramirez L."/>
            <person name="Alfaro M."/>
            <person name="Sun H."/>
            <person name="Tritt A."/>
            <person name="Yoshinaga Y."/>
            <person name="Zwiers L.-H."/>
            <person name="Turgeon B."/>
            <person name="Goodwin S."/>
            <person name="Spatafora J."/>
            <person name="Crous P."/>
            <person name="Grigoriev I."/>
        </authorList>
    </citation>
    <scope>NUCLEOTIDE SEQUENCE</scope>
    <source>
        <strain evidence="3">CBS 116005</strain>
    </source>
</reference>
<evidence type="ECO:0000313" key="3">
    <source>
        <dbReference type="EMBL" id="KAF2771984.1"/>
    </source>
</evidence>
<dbReference type="Proteomes" id="UP000799436">
    <property type="component" value="Unassembled WGS sequence"/>
</dbReference>
<accession>A0A6G1LIJ4</accession>
<proteinExistence type="predicted"/>
<keyword evidence="4" id="KW-1185">Reference proteome</keyword>
<organism evidence="3 4">
    <name type="scientific">Teratosphaeria nubilosa</name>
    <dbReference type="NCBI Taxonomy" id="161662"/>
    <lineage>
        <taxon>Eukaryota</taxon>
        <taxon>Fungi</taxon>
        <taxon>Dikarya</taxon>
        <taxon>Ascomycota</taxon>
        <taxon>Pezizomycotina</taxon>
        <taxon>Dothideomycetes</taxon>
        <taxon>Dothideomycetidae</taxon>
        <taxon>Mycosphaerellales</taxon>
        <taxon>Teratosphaeriaceae</taxon>
        <taxon>Teratosphaeria</taxon>
    </lineage>
</organism>
<name>A0A6G1LIJ4_9PEZI</name>
<feature type="region of interest" description="Disordered" evidence="2">
    <location>
        <begin position="343"/>
        <end position="369"/>
    </location>
</feature>
<evidence type="ECO:0000256" key="2">
    <source>
        <dbReference type="SAM" id="MobiDB-lite"/>
    </source>
</evidence>
<dbReference type="AlphaFoldDB" id="A0A6G1LIJ4"/>
<feature type="region of interest" description="Disordered" evidence="2">
    <location>
        <begin position="1"/>
        <end position="100"/>
    </location>
</feature>
<dbReference type="EMBL" id="ML995817">
    <property type="protein sequence ID" value="KAF2771984.1"/>
    <property type="molecule type" value="Genomic_DNA"/>
</dbReference>
<feature type="region of interest" description="Disordered" evidence="2">
    <location>
        <begin position="243"/>
        <end position="274"/>
    </location>
</feature>
<evidence type="ECO:0000313" key="4">
    <source>
        <dbReference type="Proteomes" id="UP000799436"/>
    </source>
</evidence>
<sequence>MSDPQNTSGGRPRQAGSATNHPRSNPLALAGHDGDAEARNTPPRPLRSYTEVLQQLQQMRAAGLRSRLHPPGPASGSQYEEQPEQLEHPEPPTNGTPNVIHSLNERRRSIHEINELMNEYREQIIQEPASNRAQVGRHIIRDLERTSQQMASTQARLEQLNARMGAQAEQARDLREQARILCEDSRRRYDEASSRFEELRNTLNDNLDQRVRDLQRQFDEFDGFGELLDSHASEFGVLPRNAHANSSVRARRSRPRSRSDQTLELNGPGVFASPRVPPGFEPVFNIFTPRQNSSHQARNLETTGLYEMLFTDDDDESAPTEQYYDRLMLLRMSGNSNPYHPNFDPNNYHHPPFQGAQPRRGSGRGGQGDEVHALVSCRVH</sequence>
<protein>
    <submittedName>
        <fullName evidence="3">Uncharacterized protein</fullName>
    </submittedName>
</protein>
<feature type="coiled-coil region" evidence="1">
    <location>
        <begin position="103"/>
        <end position="209"/>
    </location>
</feature>
<gene>
    <name evidence="3" type="ORF">EJ03DRAFT_334537</name>
</gene>
<keyword evidence="1" id="KW-0175">Coiled coil</keyword>
<evidence type="ECO:0000256" key="1">
    <source>
        <dbReference type="SAM" id="Coils"/>
    </source>
</evidence>